<keyword evidence="1" id="KW-0472">Membrane</keyword>
<accession>A0A143Z9C4</accession>
<proteinExistence type="predicted"/>
<sequence length="35" mass="4202">MKLRDFYVKRAIGFVIVLLLVLIILLLNKYLLHLF</sequence>
<gene>
    <name evidence="2" type="ORF">TR210_2453</name>
</gene>
<reference evidence="2 3" key="1">
    <citation type="submission" date="2016-02" db="EMBL/GenBank/DDBJ databases">
        <authorList>
            <person name="Wen L."/>
            <person name="He K."/>
            <person name="Yang H."/>
        </authorList>
    </citation>
    <scope>NUCLEOTIDE SEQUENCE [LARGE SCALE GENOMIC DNA]</scope>
    <source>
        <strain evidence="2">Trichococcus_R210</strain>
    </source>
</reference>
<dbReference type="AlphaFoldDB" id="A0A143Z9C4"/>
<name>A0A143Z9C4_9LACT</name>
<keyword evidence="1" id="KW-1133">Transmembrane helix</keyword>
<keyword evidence="1" id="KW-0812">Transmembrane</keyword>
<evidence type="ECO:0000313" key="2">
    <source>
        <dbReference type="EMBL" id="CZR07529.1"/>
    </source>
</evidence>
<feature type="transmembrane region" description="Helical" evidence="1">
    <location>
        <begin position="12"/>
        <end position="32"/>
    </location>
</feature>
<dbReference type="Proteomes" id="UP000076878">
    <property type="component" value="Unassembled WGS sequence"/>
</dbReference>
<evidence type="ECO:0000256" key="1">
    <source>
        <dbReference type="SAM" id="Phobius"/>
    </source>
</evidence>
<protein>
    <submittedName>
        <fullName evidence="2">Uncharacterized protein</fullName>
    </submittedName>
</protein>
<organism evidence="2 3">
    <name type="scientific">Trichococcus ilyis</name>
    <dbReference type="NCBI Taxonomy" id="640938"/>
    <lineage>
        <taxon>Bacteria</taxon>
        <taxon>Bacillati</taxon>
        <taxon>Bacillota</taxon>
        <taxon>Bacilli</taxon>
        <taxon>Lactobacillales</taxon>
        <taxon>Carnobacteriaceae</taxon>
        <taxon>Trichococcus</taxon>
    </lineage>
</organism>
<evidence type="ECO:0000313" key="3">
    <source>
        <dbReference type="Proteomes" id="UP000076878"/>
    </source>
</evidence>
<dbReference type="EMBL" id="FJNB01000022">
    <property type="protein sequence ID" value="CZR07529.1"/>
    <property type="molecule type" value="Genomic_DNA"/>
</dbReference>